<evidence type="ECO:0000313" key="12">
    <source>
        <dbReference type="Proteomes" id="UP000240357"/>
    </source>
</evidence>
<evidence type="ECO:0000259" key="10">
    <source>
        <dbReference type="PROSITE" id="PS50059"/>
    </source>
</evidence>
<evidence type="ECO:0000256" key="6">
    <source>
        <dbReference type="ARBA" id="ARBA00023186"/>
    </source>
</evidence>
<comment type="caution">
    <text evidence="11">The sequence shown here is derived from an EMBL/GenBank/DDBJ whole genome shotgun (WGS) entry which is preliminary data.</text>
</comment>
<keyword evidence="12" id="KW-1185">Reference proteome</keyword>
<evidence type="ECO:0000256" key="4">
    <source>
        <dbReference type="ARBA" id="ARBA00022490"/>
    </source>
</evidence>
<evidence type="ECO:0000256" key="5">
    <source>
        <dbReference type="ARBA" id="ARBA00023110"/>
    </source>
</evidence>
<keyword evidence="6" id="KW-0143">Chaperone</keyword>
<dbReference type="GO" id="GO:0042026">
    <property type="term" value="P:protein refolding"/>
    <property type="evidence" value="ECO:0007669"/>
    <property type="project" value="UniProtKB-ARBA"/>
</dbReference>
<keyword evidence="7 9" id="KW-0413">Isomerase</keyword>
<dbReference type="PROSITE" id="PS50059">
    <property type="entry name" value="FKBP_PPIASE"/>
    <property type="match status" value="1"/>
</dbReference>
<reference evidence="11 12" key="1">
    <citation type="submission" date="2018-03" db="EMBL/GenBank/DDBJ databases">
        <title>Adhaeribacter sp. HMF7605 Genome sequencing and assembly.</title>
        <authorList>
            <person name="Kang H."/>
            <person name="Kang J."/>
            <person name="Cha I."/>
            <person name="Kim H."/>
            <person name="Joh K."/>
        </authorList>
    </citation>
    <scope>NUCLEOTIDE SEQUENCE [LARGE SCALE GENOMIC DNA]</scope>
    <source>
        <strain evidence="11 12">HMF7605</strain>
    </source>
</reference>
<comment type="subcellular location">
    <subcellularLocation>
        <location evidence="2">Cytoplasm</location>
    </subcellularLocation>
</comment>
<evidence type="ECO:0000256" key="2">
    <source>
        <dbReference type="ARBA" id="ARBA00004496"/>
    </source>
</evidence>
<dbReference type="EC" id="5.2.1.8" evidence="9"/>
<dbReference type="EMBL" id="PYFT01000001">
    <property type="protein sequence ID" value="PSR53121.1"/>
    <property type="molecule type" value="Genomic_DNA"/>
</dbReference>
<keyword evidence="5 9" id="KW-0697">Rotamase</keyword>
<evidence type="ECO:0000256" key="9">
    <source>
        <dbReference type="PROSITE-ProRule" id="PRU00277"/>
    </source>
</evidence>
<evidence type="ECO:0000256" key="8">
    <source>
        <dbReference type="ARBA" id="ARBA00037071"/>
    </source>
</evidence>
<accession>A0A2T2YC71</accession>
<dbReference type="AlphaFoldDB" id="A0A2T2YC71"/>
<dbReference type="GO" id="GO:0003755">
    <property type="term" value="F:peptidyl-prolyl cis-trans isomerase activity"/>
    <property type="evidence" value="ECO:0007669"/>
    <property type="project" value="UniProtKB-KW"/>
</dbReference>
<feature type="domain" description="PPIase FKBP-type" evidence="10">
    <location>
        <begin position="6"/>
        <end position="86"/>
    </location>
</feature>
<dbReference type="RefSeq" id="WP_106927431.1">
    <property type="nucleotide sequence ID" value="NZ_PYFT01000001.1"/>
</dbReference>
<dbReference type="Gene3D" id="3.10.50.40">
    <property type="match status" value="1"/>
</dbReference>
<dbReference type="InterPro" id="IPR001179">
    <property type="entry name" value="PPIase_FKBP_dom"/>
</dbReference>
<protein>
    <recommendedName>
        <fullName evidence="9">peptidylprolyl isomerase</fullName>
        <ecNumber evidence="9">5.2.1.8</ecNumber>
    </recommendedName>
</protein>
<organism evidence="11 12">
    <name type="scientific">Adhaeribacter arboris</name>
    <dbReference type="NCBI Taxonomy" id="2072846"/>
    <lineage>
        <taxon>Bacteria</taxon>
        <taxon>Pseudomonadati</taxon>
        <taxon>Bacteroidota</taxon>
        <taxon>Cytophagia</taxon>
        <taxon>Cytophagales</taxon>
        <taxon>Hymenobacteraceae</taxon>
        <taxon>Adhaeribacter</taxon>
    </lineage>
</organism>
<gene>
    <name evidence="11" type="ORF">AHMF7605_06055</name>
</gene>
<comment type="catalytic activity">
    <reaction evidence="1 9">
        <text>[protein]-peptidylproline (omega=180) = [protein]-peptidylproline (omega=0)</text>
        <dbReference type="Rhea" id="RHEA:16237"/>
        <dbReference type="Rhea" id="RHEA-COMP:10747"/>
        <dbReference type="Rhea" id="RHEA-COMP:10748"/>
        <dbReference type="ChEBI" id="CHEBI:83833"/>
        <dbReference type="ChEBI" id="CHEBI:83834"/>
        <dbReference type="EC" id="5.2.1.8"/>
    </reaction>
</comment>
<dbReference type="SUPFAM" id="SSF54534">
    <property type="entry name" value="FKBP-like"/>
    <property type="match status" value="1"/>
</dbReference>
<evidence type="ECO:0000313" key="11">
    <source>
        <dbReference type="EMBL" id="PSR53121.1"/>
    </source>
</evidence>
<evidence type="ECO:0000256" key="7">
    <source>
        <dbReference type="ARBA" id="ARBA00023235"/>
    </source>
</evidence>
<evidence type="ECO:0000256" key="3">
    <source>
        <dbReference type="ARBA" id="ARBA00006577"/>
    </source>
</evidence>
<comment type="similarity">
    <text evidence="3">Belongs to the FKBP-type PPIase family.</text>
</comment>
<dbReference type="PANTHER" id="PTHR47861">
    <property type="entry name" value="FKBP-TYPE PEPTIDYL-PROLYL CIS-TRANS ISOMERASE SLYD"/>
    <property type="match status" value="1"/>
</dbReference>
<dbReference type="Proteomes" id="UP000240357">
    <property type="component" value="Unassembled WGS sequence"/>
</dbReference>
<name>A0A2T2YC71_9BACT</name>
<dbReference type="PANTHER" id="PTHR47861:SF3">
    <property type="entry name" value="FKBP-TYPE PEPTIDYL-PROLYL CIS-TRANS ISOMERASE SLYD"/>
    <property type="match status" value="1"/>
</dbReference>
<evidence type="ECO:0000256" key="1">
    <source>
        <dbReference type="ARBA" id="ARBA00000971"/>
    </source>
</evidence>
<comment type="function">
    <text evidence="8">Also involved in hydrogenase metallocenter assembly, probably by participating in the nickel insertion step. This function in hydrogenase biosynthesis requires chaperone activity and the presence of the metal-binding domain, but not PPIase activity.</text>
</comment>
<dbReference type="GO" id="GO:0005737">
    <property type="term" value="C:cytoplasm"/>
    <property type="evidence" value="ECO:0007669"/>
    <property type="project" value="UniProtKB-SubCell"/>
</dbReference>
<keyword evidence="4" id="KW-0963">Cytoplasm</keyword>
<dbReference type="OrthoDB" id="9808891at2"/>
<sequence>MKISNNSVVSLTYDLSVLDENGEKSHVETAGSDNPMVFLYGASGLPDKFEEHLNGLEEGATFSFSLESEEGYGDYDENALVSIPKNVFEVDGAIPDGMLEPGNFIPMADSEGNQMQGQVVDVNDQEVQMDFNHPLAGRTMHFDGKVVSVREATKEELAHGHVHGEHGHHH</sequence>
<dbReference type="InterPro" id="IPR046357">
    <property type="entry name" value="PPIase_dom_sf"/>
</dbReference>
<proteinExistence type="inferred from homology"/>